<dbReference type="EMBL" id="MCFD01000001">
    <property type="protein sequence ID" value="ORX74975.1"/>
    <property type="molecule type" value="Genomic_DNA"/>
</dbReference>
<organism evidence="1 2">
    <name type="scientific">Linderina pennispora</name>
    <dbReference type="NCBI Taxonomy" id="61395"/>
    <lineage>
        <taxon>Eukaryota</taxon>
        <taxon>Fungi</taxon>
        <taxon>Fungi incertae sedis</taxon>
        <taxon>Zoopagomycota</taxon>
        <taxon>Kickxellomycotina</taxon>
        <taxon>Kickxellomycetes</taxon>
        <taxon>Kickxellales</taxon>
        <taxon>Kickxellaceae</taxon>
        <taxon>Linderina</taxon>
    </lineage>
</organism>
<protein>
    <submittedName>
        <fullName evidence="1">Uncharacterized protein</fullName>
    </submittedName>
</protein>
<dbReference type="GeneID" id="63803014"/>
<evidence type="ECO:0000313" key="2">
    <source>
        <dbReference type="Proteomes" id="UP000193922"/>
    </source>
</evidence>
<proteinExistence type="predicted"/>
<accession>A0A1Y1WNM9</accession>
<reference evidence="1 2" key="1">
    <citation type="submission" date="2016-07" db="EMBL/GenBank/DDBJ databases">
        <title>Pervasive Adenine N6-methylation of Active Genes in Fungi.</title>
        <authorList>
            <consortium name="DOE Joint Genome Institute"/>
            <person name="Mondo S.J."/>
            <person name="Dannebaum R.O."/>
            <person name="Kuo R.C."/>
            <person name="Labutti K."/>
            <person name="Haridas S."/>
            <person name="Kuo A."/>
            <person name="Salamov A."/>
            <person name="Ahrendt S.R."/>
            <person name="Lipzen A."/>
            <person name="Sullivan W."/>
            <person name="Andreopoulos W.B."/>
            <person name="Clum A."/>
            <person name="Lindquist E."/>
            <person name="Daum C."/>
            <person name="Ramamoorthy G.K."/>
            <person name="Gryganskyi A."/>
            <person name="Culley D."/>
            <person name="Magnuson J.K."/>
            <person name="James T.Y."/>
            <person name="O'Malley M.A."/>
            <person name="Stajich J.E."/>
            <person name="Spatafora J.W."/>
            <person name="Visel A."/>
            <person name="Grigoriev I.V."/>
        </authorList>
    </citation>
    <scope>NUCLEOTIDE SEQUENCE [LARGE SCALE GENOMIC DNA]</scope>
    <source>
        <strain evidence="1 2">ATCC 12442</strain>
    </source>
</reference>
<comment type="caution">
    <text evidence="1">The sequence shown here is derived from an EMBL/GenBank/DDBJ whole genome shotgun (WGS) entry which is preliminary data.</text>
</comment>
<dbReference type="AlphaFoldDB" id="A0A1Y1WNM9"/>
<sequence>MALDTCPRLNLSPLTSRSFMNIDSAPHTASIGCICTALPSEKFQNCDALLVPKKN</sequence>
<keyword evidence="2" id="KW-1185">Reference proteome</keyword>
<gene>
    <name evidence="1" type="ORF">DL89DRAFT_264774</name>
</gene>
<name>A0A1Y1WNM9_9FUNG</name>
<dbReference type="Proteomes" id="UP000193922">
    <property type="component" value="Unassembled WGS sequence"/>
</dbReference>
<dbReference type="RefSeq" id="XP_040748186.1">
    <property type="nucleotide sequence ID" value="XM_040886366.1"/>
</dbReference>
<evidence type="ECO:0000313" key="1">
    <source>
        <dbReference type="EMBL" id="ORX74975.1"/>
    </source>
</evidence>